<comment type="catalytic activity">
    <reaction evidence="10">
        <text>(6S)-5,6,7,8-tetrahydrofolyl-(gamma-L-Glu)(n) + L-glutamate + ATP = (6S)-5,6,7,8-tetrahydrofolyl-(gamma-L-Glu)(n+1) + ADP + phosphate + H(+)</text>
        <dbReference type="Rhea" id="RHEA:10580"/>
        <dbReference type="Rhea" id="RHEA-COMP:14738"/>
        <dbReference type="Rhea" id="RHEA-COMP:14740"/>
        <dbReference type="ChEBI" id="CHEBI:15378"/>
        <dbReference type="ChEBI" id="CHEBI:29985"/>
        <dbReference type="ChEBI" id="CHEBI:30616"/>
        <dbReference type="ChEBI" id="CHEBI:43474"/>
        <dbReference type="ChEBI" id="CHEBI:141005"/>
        <dbReference type="ChEBI" id="CHEBI:456216"/>
        <dbReference type="EC" id="6.3.2.17"/>
    </reaction>
</comment>
<evidence type="ECO:0000256" key="1">
    <source>
        <dbReference type="ARBA" id="ARBA00001946"/>
    </source>
</evidence>
<dbReference type="FunFam" id="3.40.1190.10:FF:000011">
    <property type="entry name" value="Folylpolyglutamate synthase/dihydrofolate synthase"/>
    <property type="match status" value="1"/>
</dbReference>
<dbReference type="PIRSF" id="PIRSF001563">
    <property type="entry name" value="Folylpolyglu_synth"/>
    <property type="match status" value="1"/>
</dbReference>
<keyword evidence="6 11" id="KW-0547">Nucleotide-binding</keyword>
<dbReference type="GO" id="GO:0009252">
    <property type="term" value="P:peptidoglycan biosynthetic process"/>
    <property type="evidence" value="ECO:0007669"/>
    <property type="project" value="UniProtKB-UniPathway"/>
</dbReference>
<dbReference type="RefSeq" id="WP_109246025.1">
    <property type="nucleotide sequence ID" value="NZ_BFFO01000007.1"/>
</dbReference>
<dbReference type="InterPro" id="IPR004101">
    <property type="entry name" value="Mur_ligase_C"/>
</dbReference>
<dbReference type="SUPFAM" id="SSF53623">
    <property type="entry name" value="MurD-like peptide ligases, catalytic domain"/>
    <property type="match status" value="1"/>
</dbReference>
<evidence type="ECO:0000313" key="14">
    <source>
        <dbReference type="EMBL" id="GBG97060.1"/>
    </source>
</evidence>
<dbReference type="InterPro" id="IPR036615">
    <property type="entry name" value="Mur_ligase_C_dom_sf"/>
</dbReference>
<evidence type="ECO:0000256" key="8">
    <source>
        <dbReference type="ARBA" id="ARBA00022842"/>
    </source>
</evidence>
<dbReference type="Proteomes" id="UP000245021">
    <property type="component" value="Unassembled WGS sequence"/>
</dbReference>
<dbReference type="PANTHER" id="PTHR11136:SF0">
    <property type="entry name" value="DIHYDROFOLATE SYNTHETASE-RELATED"/>
    <property type="match status" value="1"/>
</dbReference>
<gene>
    <name evidence="14" type="primary">folC</name>
    <name evidence="14" type="ORF">NtB2_01197</name>
</gene>
<keyword evidence="4 11" id="KW-0436">Ligase</keyword>
<evidence type="ECO:0000256" key="6">
    <source>
        <dbReference type="ARBA" id="ARBA00022741"/>
    </source>
</evidence>
<dbReference type="Pfam" id="PF02875">
    <property type="entry name" value="Mur_ligase_C"/>
    <property type="match status" value="1"/>
</dbReference>
<dbReference type="NCBIfam" id="TIGR01499">
    <property type="entry name" value="folC"/>
    <property type="match status" value="1"/>
</dbReference>
<name>A0A2R5HK09_9LACT</name>
<evidence type="ECO:0000256" key="4">
    <source>
        <dbReference type="ARBA" id="ARBA00022598"/>
    </source>
</evidence>
<dbReference type="Gene3D" id="3.40.1190.10">
    <property type="entry name" value="Mur-like, catalytic domain"/>
    <property type="match status" value="1"/>
</dbReference>
<evidence type="ECO:0000256" key="7">
    <source>
        <dbReference type="ARBA" id="ARBA00022840"/>
    </source>
</evidence>
<dbReference type="EMBL" id="BFFO01000007">
    <property type="protein sequence ID" value="GBG97060.1"/>
    <property type="molecule type" value="Genomic_DNA"/>
</dbReference>
<evidence type="ECO:0000313" key="15">
    <source>
        <dbReference type="Proteomes" id="UP000245021"/>
    </source>
</evidence>
<dbReference type="Gene3D" id="3.90.190.20">
    <property type="entry name" value="Mur ligase, C-terminal domain"/>
    <property type="match status" value="1"/>
</dbReference>
<keyword evidence="8" id="KW-0460">Magnesium</keyword>
<dbReference type="SUPFAM" id="SSF53244">
    <property type="entry name" value="MurD-like peptide ligases, peptide-binding domain"/>
    <property type="match status" value="1"/>
</dbReference>
<dbReference type="EC" id="6.3.2.17" evidence="3"/>
<keyword evidence="15" id="KW-1185">Reference proteome</keyword>
<evidence type="ECO:0000256" key="11">
    <source>
        <dbReference type="PIRNR" id="PIRNR001563"/>
    </source>
</evidence>
<evidence type="ECO:0000259" key="12">
    <source>
        <dbReference type="Pfam" id="PF02875"/>
    </source>
</evidence>
<feature type="domain" description="Mur ligase C-terminal" evidence="12">
    <location>
        <begin position="298"/>
        <end position="407"/>
    </location>
</feature>
<dbReference type="Pfam" id="PF08245">
    <property type="entry name" value="Mur_ligase_M"/>
    <property type="match status" value="1"/>
</dbReference>
<evidence type="ECO:0000256" key="2">
    <source>
        <dbReference type="ARBA" id="ARBA00008276"/>
    </source>
</evidence>
<comment type="cofactor">
    <cofactor evidence="1">
        <name>Mg(2+)</name>
        <dbReference type="ChEBI" id="CHEBI:18420"/>
    </cofactor>
</comment>
<dbReference type="InterPro" id="IPR036565">
    <property type="entry name" value="Mur-like_cat_sf"/>
</dbReference>
<dbReference type="GO" id="GO:0046872">
    <property type="term" value="F:metal ion binding"/>
    <property type="evidence" value="ECO:0007669"/>
    <property type="project" value="UniProtKB-KW"/>
</dbReference>
<dbReference type="AlphaFoldDB" id="A0A2R5HK09"/>
<organism evidence="14 15">
    <name type="scientific">Lactococcus termiticola</name>
    <dbReference type="NCBI Taxonomy" id="2169526"/>
    <lineage>
        <taxon>Bacteria</taxon>
        <taxon>Bacillati</taxon>
        <taxon>Bacillota</taxon>
        <taxon>Bacilli</taxon>
        <taxon>Lactobacillales</taxon>
        <taxon>Streptococcaceae</taxon>
        <taxon>Lactococcus</taxon>
    </lineage>
</organism>
<evidence type="ECO:0000256" key="5">
    <source>
        <dbReference type="ARBA" id="ARBA00022723"/>
    </source>
</evidence>
<comment type="caution">
    <text evidence="14">The sequence shown here is derived from an EMBL/GenBank/DDBJ whole genome shotgun (WGS) entry which is preliminary data.</text>
</comment>
<feature type="domain" description="Mur ligase central" evidence="13">
    <location>
        <begin position="45"/>
        <end position="268"/>
    </location>
</feature>
<keyword evidence="5" id="KW-0479">Metal-binding</keyword>
<reference evidence="14 15" key="1">
    <citation type="journal article" date="2018" name="Genome Announc.">
        <title>Draft Genome Sequence of Lactococcus sp. Strain NtB2 (JCM 32569), Isolated from the Gut of the Higher Termite Nasutitermes takasagoensis.</title>
        <authorList>
            <person name="Noda S."/>
            <person name="Aihara C."/>
            <person name="Yuki M."/>
            <person name="Ohkuma M."/>
        </authorList>
    </citation>
    <scope>NUCLEOTIDE SEQUENCE [LARGE SCALE GENOMIC DNA]</scope>
    <source>
        <strain evidence="14 15">NtB2</strain>
    </source>
</reference>
<dbReference type="PROSITE" id="PS01012">
    <property type="entry name" value="FOLYLPOLYGLU_SYNT_2"/>
    <property type="match status" value="1"/>
</dbReference>
<evidence type="ECO:0000259" key="13">
    <source>
        <dbReference type="Pfam" id="PF08245"/>
    </source>
</evidence>
<evidence type="ECO:0000256" key="3">
    <source>
        <dbReference type="ARBA" id="ARBA00013025"/>
    </source>
</evidence>
<protein>
    <recommendedName>
        <fullName evidence="3">tetrahydrofolate synthase</fullName>
        <ecNumber evidence="3">6.3.2.17</ecNumber>
    </recommendedName>
    <alternativeName>
        <fullName evidence="9">Tetrahydrofolylpolyglutamate synthase</fullName>
    </alternativeName>
</protein>
<dbReference type="OrthoDB" id="9809356at2"/>
<dbReference type="GO" id="GO:0008841">
    <property type="term" value="F:dihydrofolate synthase activity"/>
    <property type="evidence" value="ECO:0007669"/>
    <property type="project" value="TreeGrafter"/>
</dbReference>
<dbReference type="InterPro" id="IPR001645">
    <property type="entry name" value="Folylpolyglutamate_synth"/>
</dbReference>
<keyword evidence="7 11" id="KW-0067">ATP-binding</keyword>
<proteinExistence type="inferred from homology"/>
<dbReference type="UniPathway" id="UPA00219"/>
<dbReference type="GO" id="GO:0004326">
    <property type="term" value="F:tetrahydrofolylpolyglutamate synthase activity"/>
    <property type="evidence" value="ECO:0007669"/>
    <property type="project" value="UniProtKB-EC"/>
</dbReference>
<dbReference type="PANTHER" id="PTHR11136">
    <property type="entry name" value="FOLYLPOLYGLUTAMATE SYNTHASE-RELATED"/>
    <property type="match status" value="1"/>
</dbReference>
<dbReference type="InterPro" id="IPR018109">
    <property type="entry name" value="Folylpolyglutamate_synth_CS"/>
</dbReference>
<comment type="similarity">
    <text evidence="2 11">Belongs to the folylpolyglutamate synthase family.</text>
</comment>
<dbReference type="GO" id="GO:0005737">
    <property type="term" value="C:cytoplasm"/>
    <property type="evidence" value="ECO:0007669"/>
    <property type="project" value="TreeGrafter"/>
</dbReference>
<evidence type="ECO:0000256" key="9">
    <source>
        <dbReference type="ARBA" id="ARBA00030592"/>
    </source>
</evidence>
<dbReference type="InterPro" id="IPR013221">
    <property type="entry name" value="Mur_ligase_cen"/>
</dbReference>
<dbReference type="GO" id="GO:0005524">
    <property type="term" value="F:ATP binding"/>
    <property type="evidence" value="ECO:0007669"/>
    <property type="project" value="UniProtKB-KW"/>
</dbReference>
<accession>A0A2R5HK09</accession>
<sequence length="422" mass="46838">MTRIDEALDWIHSRLKFNIRPGLSRVEALLDRLEHPDRSLSMIHVAGTNGKGSTVAFTASIFREAGLRVATFTSPFIVSFGERMSINSEPIPDERLITYVDLMKPMVEEMDSIDELAGVTEFEIITAMAFKYFADETVDLAIIEVGLGGLLDSTNVILPELTAITTIGLDHVDILGDSYEAIASQKAGIIKDKVPLVTGNIIPEAMAVIDETAKQHASRHYRYGQDYKLNYDGNPEERFDFEGQGMRLSGLVKGLQGKHQIENAGMAIEMSLIYARQKGIELSEDLISKAVAKAFWPGRMEEIAPSVFIDGAHNVHAIRRLIDNLETEFAGKKLRLLFSAITTKDIGQMLDLLKAVPGASLSLTTFDYPKALALEDFKGSGLTLVEDWYEEVDKEIQKDEILIVTGSLYFISQVRAYLLSKD</sequence>
<evidence type="ECO:0000256" key="10">
    <source>
        <dbReference type="ARBA" id="ARBA00047493"/>
    </source>
</evidence>